<evidence type="ECO:0000313" key="3">
    <source>
        <dbReference type="Proteomes" id="UP000234212"/>
    </source>
</evidence>
<feature type="transmembrane region" description="Helical" evidence="1">
    <location>
        <begin position="120"/>
        <end position="146"/>
    </location>
</feature>
<dbReference type="Proteomes" id="UP000234212">
    <property type="component" value="Unassembled WGS sequence"/>
</dbReference>
<feature type="transmembrane region" description="Helical" evidence="1">
    <location>
        <begin position="60"/>
        <end position="79"/>
    </location>
</feature>
<evidence type="ECO:0000256" key="1">
    <source>
        <dbReference type="SAM" id="Phobius"/>
    </source>
</evidence>
<dbReference type="RefSeq" id="WP_047678312.1">
    <property type="nucleotide sequence ID" value="NZ_CP017063.1"/>
</dbReference>
<sequence>MLQVLEEIFGPSGAEVVDSVQKQAKFSGRITKLLKILGQAKGDPFIFFKGSLKGTILKCIMYGIWLLFSLSSHVLRTNLRAFEEFLKYRYLLLLLNGILTAINCPIVGAILLSGNHGFDVPIFGVIMIISGVYATTSLFFLTFLFLTRDISVEGPVDVTKI</sequence>
<name>A0AAP8J0J3_LACRH</name>
<accession>A0AAP8J0J3</accession>
<dbReference type="AlphaFoldDB" id="A0AAP8J0J3"/>
<keyword evidence="1" id="KW-0812">Transmembrane</keyword>
<dbReference type="GeneID" id="69832294"/>
<keyword evidence="1" id="KW-0472">Membrane</keyword>
<dbReference type="EMBL" id="PKJX01000001">
    <property type="protein sequence ID" value="PLA57996.1"/>
    <property type="molecule type" value="Genomic_DNA"/>
</dbReference>
<feature type="transmembrane region" description="Helical" evidence="1">
    <location>
        <begin position="91"/>
        <end position="114"/>
    </location>
</feature>
<proteinExistence type="predicted"/>
<protein>
    <submittedName>
        <fullName evidence="2">Uncharacterized protein</fullName>
    </submittedName>
</protein>
<evidence type="ECO:0000313" key="2">
    <source>
        <dbReference type="EMBL" id="PLA57996.1"/>
    </source>
</evidence>
<keyword evidence="1" id="KW-1133">Transmembrane helix</keyword>
<gene>
    <name evidence="2" type="ORF">CYJ91_00035</name>
</gene>
<organism evidence="2 3">
    <name type="scientific">Lacticaseibacillus rhamnosus</name>
    <name type="common">Lactobacillus rhamnosus</name>
    <dbReference type="NCBI Taxonomy" id="47715"/>
    <lineage>
        <taxon>Bacteria</taxon>
        <taxon>Bacillati</taxon>
        <taxon>Bacillota</taxon>
        <taxon>Bacilli</taxon>
        <taxon>Lactobacillales</taxon>
        <taxon>Lactobacillaceae</taxon>
        <taxon>Lacticaseibacillus</taxon>
    </lineage>
</organism>
<reference evidence="2 3" key="1">
    <citation type="submission" date="2017-12" db="EMBL/GenBank/DDBJ databases">
        <title>Phylogenetic diversity of female urinary microbiome.</title>
        <authorList>
            <person name="Thomas-White K."/>
            <person name="Wolfe A.J."/>
        </authorList>
    </citation>
    <scope>NUCLEOTIDE SEQUENCE [LARGE SCALE GENOMIC DNA]</scope>
    <source>
        <strain evidence="2 3">UMB0004</strain>
    </source>
</reference>
<comment type="caution">
    <text evidence="2">The sequence shown here is derived from an EMBL/GenBank/DDBJ whole genome shotgun (WGS) entry which is preliminary data.</text>
</comment>